<gene>
    <name evidence="2" type="ORF">HX876_34810</name>
</gene>
<name>A0A7Y7YKJ8_9PSED</name>
<reference evidence="2 3" key="1">
    <citation type="submission" date="2020-04" db="EMBL/GenBank/DDBJ databases">
        <title>Molecular characterization of pseudomonads from Agaricus bisporus reveal novel blotch 2 pathogens in Western Europe.</title>
        <authorList>
            <person name="Taparia T."/>
            <person name="Krijger M."/>
            <person name="Haynes E."/>
            <person name="Elpinstone J.G."/>
            <person name="Noble R."/>
            <person name="Van Der Wolf J."/>
        </authorList>
    </citation>
    <scope>NUCLEOTIDE SEQUENCE [LARGE SCALE GENOMIC DNA]</scope>
    <source>
        <strain evidence="2 3">IPO3737</strain>
    </source>
</reference>
<keyword evidence="1" id="KW-0472">Membrane</keyword>
<evidence type="ECO:0000313" key="3">
    <source>
        <dbReference type="Proteomes" id="UP000520592"/>
    </source>
</evidence>
<keyword evidence="1" id="KW-1133">Transmembrane helix</keyword>
<sequence>MSVGTGIFLSALLLSAVILFVATKDRWNWKRILKWGLLLPTTLAASLGIGLYIYDWQSDRPVSQVNFNNIPITATPADVKFLKGEPTSKEGDNRWLYNANHEPEASNPAKYIVKFKDNHIHYIMYFSGESIHYHPYLLGFSDGSSYEDVQTKLGTPSHTSQSYDELNRIISYDKLNVFFSFREGRVYAYGIYQPEFGPLKFQSQFQRESE</sequence>
<accession>A0A7Y7YKJ8</accession>
<evidence type="ECO:0000256" key="1">
    <source>
        <dbReference type="SAM" id="Phobius"/>
    </source>
</evidence>
<dbReference type="Proteomes" id="UP000520592">
    <property type="component" value="Unassembled WGS sequence"/>
</dbReference>
<feature type="transmembrane region" description="Helical" evidence="1">
    <location>
        <begin position="6"/>
        <end position="23"/>
    </location>
</feature>
<dbReference type="AlphaFoldDB" id="A0A7Y7YKJ8"/>
<protein>
    <submittedName>
        <fullName evidence="2">Uncharacterized protein</fullName>
    </submittedName>
</protein>
<comment type="caution">
    <text evidence="2">The sequence shown here is derived from an EMBL/GenBank/DDBJ whole genome shotgun (WGS) entry which is preliminary data.</text>
</comment>
<keyword evidence="1" id="KW-0812">Transmembrane</keyword>
<dbReference type="RefSeq" id="WP_177063829.1">
    <property type="nucleotide sequence ID" value="NZ_JACAPS010000104.1"/>
</dbReference>
<proteinExistence type="predicted"/>
<evidence type="ECO:0000313" key="2">
    <source>
        <dbReference type="EMBL" id="NWC37516.1"/>
    </source>
</evidence>
<organism evidence="2 3">
    <name type="scientific">Pseudomonas gingeri</name>
    <dbReference type="NCBI Taxonomy" id="117681"/>
    <lineage>
        <taxon>Bacteria</taxon>
        <taxon>Pseudomonadati</taxon>
        <taxon>Pseudomonadota</taxon>
        <taxon>Gammaproteobacteria</taxon>
        <taxon>Pseudomonadales</taxon>
        <taxon>Pseudomonadaceae</taxon>
        <taxon>Pseudomonas</taxon>
    </lineage>
</organism>
<dbReference type="EMBL" id="JACAQD010000098">
    <property type="protein sequence ID" value="NWC37516.1"/>
    <property type="molecule type" value="Genomic_DNA"/>
</dbReference>
<feature type="transmembrane region" description="Helical" evidence="1">
    <location>
        <begin position="35"/>
        <end position="54"/>
    </location>
</feature>